<dbReference type="Proteomes" id="UP001519332">
    <property type="component" value="Unassembled WGS sequence"/>
</dbReference>
<dbReference type="Gene3D" id="3.90.550.10">
    <property type="entry name" value="Spore Coat Polysaccharide Biosynthesis Protein SpsA, Chain A"/>
    <property type="match status" value="1"/>
</dbReference>
<organism evidence="2 3">
    <name type="scientific">Kibdelosporangium banguiense</name>
    <dbReference type="NCBI Taxonomy" id="1365924"/>
    <lineage>
        <taxon>Bacteria</taxon>
        <taxon>Bacillati</taxon>
        <taxon>Actinomycetota</taxon>
        <taxon>Actinomycetes</taxon>
        <taxon>Pseudonocardiales</taxon>
        <taxon>Pseudonocardiaceae</taxon>
        <taxon>Kibdelosporangium</taxon>
    </lineage>
</organism>
<feature type="domain" description="Glycosyltransferase 2-like" evidence="1">
    <location>
        <begin position="10"/>
        <end position="128"/>
    </location>
</feature>
<dbReference type="PANTHER" id="PTHR43685:SF2">
    <property type="entry name" value="GLYCOSYLTRANSFERASE 2-LIKE DOMAIN-CONTAINING PROTEIN"/>
    <property type="match status" value="1"/>
</dbReference>
<dbReference type="InterPro" id="IPR001173">
    <property type="entry name" value="Glyco_trans_2-like"/>
</dbReference>
<sequence length="276" mass="30925">MPHECQGIDVLIPTRDRPAELATTLAGLAAQDFPSFRVILSDQSDQPLGPAVCTMIRVLRQRGVPVMTQRNMPRRGLAHQRHFLLRQAQAPHVLFLDDDIWLQPGALRTLHEAILELRCGLVGFAPQGLSYSDDIRPAELEPYEEWTGPPEPERIAPGSPQWRRWTLHNAANLVHLARRLRLQPGERRSYKIAWVGACVLFDRSALEATGGFRFWTELPVDHCGEDVVAQHRVMRQYGGAGILPSAAVHLESPTTVPNRQVQAHNVIVADKRLPAE</sequence>
<dbReference type="RefSeq" id="WP_209647306.1">
    <property type="nucleotide sequence ID" value="NZ_JAGINW010000001.1"/>
</dbReference>
<dbReference type="PANTHER" id="PTHR43685">
    <property type="entry name" value="GLYCOSYLTRANSFERASE"/>
    <property type="match status" value="1"/>
</dbReference>
<evidence type="ECO:0000313" key="3">
    <source>
        <dbReference type="Proteomes" id="UP001519332"/>
    </source>
</evidence>
<dbReference type="EMBL" id="JAGINW010000001">
    <property type="protein sequence ID" value="MBP2330673.1"/>
    <property type="molecule type" value="Genomic_DNA"/>
</dbReference>
<dbReference type="InterPro" id="IPR029044">
    <property type="entry name" value="Nucleotide-diphossugar_trans"/>
</dbReference>
<proteinExistence type="predicted"/>
<dbReference type="CDD" id="cd00761">
    <property type="entry name" value="Glyco_tranf_GTA_type"/>
    <property type="match status" value="1"/>
</dbReference>
<accession>A0ABS4U1Y4</accession>
<gene>
    <name evidence="2" type="ORF">JOF56_011058</name>
</gene>
<evidence type="ECO:0000313" key="2">
    <source>
        <dbReference type="EMBL" id="MBP2330673.1"/>
    </source>
</evidence>
<keyword evidence="3" id="KW-1185">Reference proteome</keyword>
<evidence type="ECO:0000259" key="1">
    <source>
        <dbReference type="Pfam" id="PF00535"/>
    </source>
</evidence>
<dbReference type="InterPro" id="IPR050834">
    <property type="entry name" value="Glycosyltransf_2"/>
</dbReference>
<protein>
    <submittedName>
        <fullName evidence="2">Glycosyltransferase involved in cell wall biosynthesis</fullName>
    </submittedName>
</protein>
<dbReference type="Pfam" id="PF00535">
    <property type="entry name" value="Glycos_transf_2"/>
    <property type="match status" value="1"/>
</dbReference>
<comment type="caution">
    <text evidence="2">The sequence shown here is derived from an EMBL/GenBank/DDBJ whole genome shotgun (WGS) entry which is preliminary data.</text>
</comment>
<reference evidence="2 3" key="1">
    <citation type="submission" date="2021-03" db="EMBL/GenBank/DDBJ databases">
        <title>Sequencing the genomes of 1000 actinobacteria strains.</title>
        <authorList>
            <person name="Klenk H.-P."/>
        </authorList>
    </citation>
    <scope>NUCLEOTIDE SEQUENCE [LARGE SCALE GENOMIC DNA]</scope>
    <source>
        <strain evidence="2 3">DSM 46670</strain>
    </source>
</reference>
<dbReference type="SUPFAM" id="SSF53448">
    <property type="entry name" value="Nucleotide-diphospho-sugar transferases"/>
    <property type="match status" value="1"/>
</dbReference>
<name>A0ABS4U1Y4_9PSEU</name>